<dbReference type="PANTHER" id="PTHR35400:SF1">
    <property type="entry name" value="SLR1083 PROTEIN"/>
    <property type="match status" value="1"/>
</dbReference>
<dbReference type="Gene3D" id="3.90.1570.10">
    <property type="entry name" value="tt1808, chain A"/>
    <property type="match status" value="1"/>
</dbReference>
<gene>
    <name evidence="2" type="ORF">CP500_012865</name>
</gene>
<dbReference type="GO" id="GO:0004519">
    <property type="term" value="F:endonuclease activity"/>
    <property type="evidence" value="ECO:0007669"/>
    <property type="project" value="UniProtKB-KW"/>
</dbReference>
<name>A0A2G4EZW2_9CYAN</name>
<dbReference type="InterPro" id="IPR012296">
    <property type="entry name" value="Nuclease_put_TT1808"/>
</dbReference>
<dbReference type="Proteomes" id="UP000226442">
    <property type="component" value="Unassembled WGS sequence"/>
</dbReference>
<proteinExistence type="predicted"/>
<comment type="caution">
    <text evidence="2">The sequence shown here is derived from an EMBL/GenBank/DDBJ whole genome shotgun (WGS) entry which is preliminary data.</text>
</comment>
<dbReference type="EMBL" id="NXIB02000067">
    <property type="protein sequence ID" value="PHX55052.1"/>
    <property type="molecule type" value="Genomic_DNA"/>
</dbReference>
<dbReference type="CDD" id="cd06260">
    <property type="entry name" value="DUF820-like"/>
    <property type="match status" value="1"/>
</dbReference>
<reference evidence="2" key="1">
    <citation type="submission" date="2017-10" db="EMBL/GenBank/DDBJ databases">
        <title>Draft genome sequence of the planktic cyanobacteria Tychonema bourrellyi isolated from alpine lentic freshwater.</title>
        <authorList>
            <person name="Tett A."/>
            <person name="Armanini F."/>
            <person name="Asnicar F."/>
            <person name="Boscaini A."/>
            <person name="Pasolli E."/>
            <person name="Zolfo M."/>
            <person name="Donati C."/>
            <person name="Salmaso N."/>
            <person name="Segata N."/>
        </authorList>
    </citation>
    <scope>NUCLEOTIDE SEQUENCE</scope>
    <source>
        <strain evidence="2">FEM_GT703</strain>
    </source>
</reference>
<dbReference type="InterPro" id="IPR008538">
    <property type="entry name" value="Uma2"/>
</dbReference>
<keyword evidence="3" id="KW-1185">Reference proteome</keyword>
<keyword evidence="2" id="KW-0255">Endonuclease</keyword>
<dbReference type="AlphaFoldDB" id="A0A2G4EZW2"/>
<dbReference type="RefSeq" id="WP_096829211.1">
    <property type="nucleotide sequence ID" value="NZ_NXIB02000067.1"/>
</dbReference>
<feature type="domain" description="Putative restriction endonuclease" evidence="1">
    <location>
        <begin position="11"/>
        <end position="178"/>
    </location>
</feature>
<evidence type="ECO:0000313" key="3">
    <source>
        <dbReference type="Proteomes" id="UP000226442"/>
    </source>
</evidence>
<dbReference type="InterPro" id="IPR011335">
    <property type="entry name" value="Restrct_endonuc-II-like"/>
</dbReference>
<dbReference type="PANTHER" id="PTHR35400">
    <property type="entry name" value="SLR1083 PROTEIN"/>
    <property type="match status" value="1"/>
</dbReference>
<protein>
    <submittedName>
        <fullName evidence="2">Uma2 family endonuclease</fullName>
    </submittedName>
</protein>
<keyword evidence="2" id="KW-0378">Hydrolase</keyword>
<evidence type="ECO:0000259" key="1">
    <source>
        <dbReference type="Pfam" id="PF05685"/>
    </source>
</evidence>
<evidence type="ECO:0000313" key="2">
    <source>
        <dbReference type="EMBL" id="PHX55052.1"/>
    </source>
</evidence>
<sequence length="186" mass="21167">MTATKAKIWTVEEYHRMIEAGILNEDDNIELLDGRIVEMSPQTPIHAGTTQRSDRYLQHLLRDLAEIRVQLPITLATSEPEPDIAVVCIDPGGYGDHHPNSREILLLIEVSYSTLQIDLREKNLIYARANIAEYWILDVVSRQAYIYRNPTPGGYQSEIVVTDNAVMKMLAFPEIEISFSELFLPV</sequence>
<dbReference type="Pfam" id="PF05685">
    <property type="entry name" value="Uma2"/>
    <property type="match status" value="1"/>
</dbReference>
<dbReference type="OrthoDB" id="509866at2"/>
<dbReference type="SUPFAM" id="SSF52980">
    <property type="entry name" value="Restriction endonuclease-like"/>
    <property type="match status" value="1"/>
</dbReference>
<organism evidence="2 3">
    <name type="scientific">Tychonema bourrellyi FEM_GT703</name>
    <dbReference type="NCBI Taxonomy" id="2040638"/>
    <lineage>
        <taxon>Bacteria</taxon>
        <taxon>Bacillati</taxon>
        <taxon>Cyanobacteriota</taxon>
        <taxon>Cyanophyceae</taxon>
        <taxon>Oscillatoriophycideae</taxon>
        <taxon>Oscillatoriales</taxon>
        <taxon>Microcoleaceae</taxon>
        <taxon>Tychonema</taxon>
    </lineage>
</organism>
<accession>A0A2G4EZW2</accession>
<keyword evidence="2" id="KW-0540">Nuclease</keyword>